<keyword evidence="3" id="KW-1185">Reference proteome</keyword>
<protein>
    <submittedName>
        <fullName evidence="2">Uncharacterized membrane protein HdeD, DUF308 family</fullName>
    </submittedName>
</protein>
<feature type="transmembrane region" description="Helical" evidence="1">
    <location>
        <begin position="12"/>
        <end position="33"/>
    </location>
</feature>
<sequence>MTASAHGEQLRTSWVWMAVLAVISLIGGILALLNPLAATIAATVMAGWVFAALGAIQVIQSFRVTGWPGFLWALLFGVLTLVVGLSLVFNPLAGMVSLTLLVAVLFLVIGVVKILYSFSLRPISGWGWVLVSGIVSLALGVMILSDFPYSATSVLGILLAVELLSNGVLFLLLALGLRKA</sequence>
<keyword evidence="1" id="KW-0472">Membrane</keyword>
<proteinExistence type="predicted"/>
<feature type="transmembrane region" description="Helical" evidence="1">
    <location>
        <begin position="155"/>
        <end position="177"/>
    </location>
</feature>
<name>A0A1I4BSJ4_9HYPH</name>
<keyword evidence="1" id="KW-0812">Transmembrane</keyword>
<dbReference type="RefSeq" id="WP_149761490.1">
    <property type="nucleotide sequence ID" value="NZ_BSPE01000004.1"/>
</dbReference>
<feature type="transmembrane region" description="Helical" evidence="1">
    <location>
        <begin position="39"/>
        <end position="58"/>
    </location>
</feature>
<gene>
    <name evidence="2" type="ORF">SAMN04488498_11133</name>
</gene>
<dbReference type="PANTHER" id="PTHR34989">
    <property type="entry name" value="PROTEIN HDED"/>
    <property type="match status" value="1"/>
</dbReference>
<dbReference type="InterPro" id="IPR005325">
    <property type="entry name" value="DUF308_memb"/>
</dbReference>
<evidence type="ECO:0000256" key="1">
    <source>
        <dbReference type="SAM" id="Phobius"/>
    </source>
</evidence>
<keyword evidence="1" id="KW-1133">Transmembrane helix</keyword>
<evidence type="ECO:0000313" key="2">
    <source>
        <dbReference type="EMBL" id="SFK71350.1"/>
    </source>
</evidence>
<dbReference type="GO" id="GO:0005886">
    <property type="term" value="C:plasma membrane"/>
    <property type="evidence" value="ECO:0007669"/>
    <property type="project" value="TreeGrafter"/>
</dbReference>
<dbReference type="EMBL" id="FOSL01000011">
    <property type="protein sequence ID" value="SFK71350.1"/>
    <property type="molecule type" value="Genomic_DNA"/>
</dbReference>
<organism evidence="2 3">
    <name type="scientific">Neomesorhizobium albiziae</name>
    <dbReference type="NCBI Taxonomy" id="335020"/>
    <lineage>
        <taxon>Bacteria</taxon>
        <taxon>Pseudomonadati</taxon>
        <taxon>Pseudomonadota</taxon>
        <taxon>Alphaproteobacteria</taxon>
        <taxon>Hyphomicrobiales</taxon>
        <taxon>Phyllobacteriaceae</taxon>
        <taxon>Neomesorhizobium</taxon>
    </lineage>
</organism>
<accession>A0A1I4BSJ4</accession>
<feature type="transmembrane region" description="Helical" evidence="1">
    <location>
        <begin position="128"/>
        <end position="149"/>
    </location>
</feature>
<dbReference type="Pfam" id="PF03729">
    <property type="entry name" value="DUF308"/>
    <property type="match status" value="1"/>
</dbReference>
<feature type="transmembrane region" description="Helical" evidence="1">
    <location>
        <begin position="95"/>
        <end position="116"/>
    </location>
</feature>
<reference evidence="2 3" key="1">
    <citation type="submission" date="2016-10" db="EMBL/GenBank/DDBJ databases">
        <authorList>
            <person name="Varghese N."/>
            <person name="Submissions S."/>
        </authorList>
    </citation>
    <scope>NUCLEOTIDE SEQUENCE [LARGE SCALE GENOMIC DNA]</scope>
    <source>
        <strain evidence="2 3">DSM 21822</strain>
    </source>
</reference>
<dbReference type="PANTHER" id="PTHR34989:SF1">
    <property type="entry name" value="PROTEIN HDED"/>
    <property type="match status" value="1"/>
</dbReference>
<dbReference type="Proteomes" id="UP000323300">
    <property type="component" value="Unassembled WGS sequence"/>
</dbReference>
<dbReference type="AlphaFoldDB" id="A0A1I4BSJ4"/>
<dbReference type="InterPro" id="IPR052712">
    <property type="entry name" value="Acid_resist_chaperone_HdeD"/>
</dbReference>
<evidence type="ECO:0000313" key="3">
    <source>
        <dbReference type="Proteomes" id="UP000323300"/>
    </source>
</evidence>
<dbReference type="OrthoDB" id="9815400at2"/>
<feature type="transmembrane region" description="Helical" evidence="1">
    <location>
        <begin position="70"/>
        <end position="89"/>
    </location>
</feature>